<evidence type="ECO:0000256" key="15">
    <source>
        <dbReference type="SAM" id="MobiDB-lite"/>
    </source>
</evidence>
<dbReference type="Pfam" id="PF21999">
    <property type="entry name" value="IMS_HHH_1"/>
    <property type="match status" value="2"/>
</dbReference>
<name>A0A6A1V6J4_9ROSI</name>
<keyword evidence="7 14" id="KW-0479">Metal-binding</keyword>
<accession>A0A6A1V6J4</accession>
<dbReference type="GO" id="GO:0003887">
    <property type="term" value="F:DNA-directed DNA polymerase activity"/>
    <property type="evidence" value="ECO:0007669"/>
    <property type="project" value="InterPro"/>
</dbReference>
<dbReference type="Gene3D" id="3.30.70.270">
    <property type="match status" value="1"/>
</dbReference>
<evidence type="ECO:0000256" key="7">
    <source>
        <dbReference type="ARBA" id="ARBA00022723"/>
    </source>
</evidence>
<keyword evidence="19" id="KW-1185">Reference proteome</keyword>
<evidence type="ECO:0000256" key="2">
    <source>
        <dbReference type="ARBA" id="ARBA00010945"/>
    </source>
</evidence>
<dbReference type="InterPro" id="IPR001357">
    <property type="entry name" value="BRCT_dom"/>
</dbReference>
<feature type="domain" description="UmuC" evidence="17">
    <location>
        <begin position="398"/>
        <end position="578"/>
    </location>
</feature>
<dbReference type="Gene3D" id="3.40.1170.60">
    <property type="match status" value="1"/>
</dbReference>
<evidence type="ECO:0000256" key="4">
    <source>
        <dbReference type="ARBA" id="ARBA00022634"/>
    </source>
</evidence>
<evidence type="ECO:0000256" key="12">
    <source>
        <dbReference type="ARBA" id="ARBA00023242"/>
    </source>
</evidence>
<dbReference type="CDD" id="cd17719">
    <property type="entry name" value="BRCT_Rev1"/>
    <property type="match status" value="1"/>
</dbReference>
<keyword evidence="6 13" id="KW-0548">Nucleotidyltransferase</keyword>
<evidence type="ECO:0000313" key="19">
    <source>
        <dbReference type="Proteomes" id="UP000516437"/>
    </source>
</evidence>
<comment type="caution">
    <text evidence="18">The sequence shown here is derived from an EMBL/GenBank/DDBJ whole genome shotgun (WGS) entry which is preliminary data.</text>
</comment>
<dbReference type="Pfam" id="PF00533">
    <property type="entry name" value="BRCT"/>
    <property type="match status" value="1"/>
</dbReference>
<protein>
    <recommendedName>
        <fullName evidence="3 13">DNA repair protein REV1</fullName>
        <ecNumber evidence="13">2.7.7.-</ecNumber>
    </recommendedName>
</protein>
<comment type="cofactor">
    <cofactor evidence="14">
        <name>Mg(2+)</name>
        <dbReference type="ChEBI" id="CHEBI:18420"/>
    </cofactor>
    <text evidence="14">Binds 2 magnesium ions.</text>
</comment>
<dbReference type="GO" id="GO:0070987">
    <property type="term" value="P:error-free translesion synthesis"/>
    <property type="evidence" value="ECO:0007669"/>
    <property type="project" value="TreeGrafter"/>
</dbReference>
<keyword evidence="4 13" id="KW-0237">DNA synthesis</keyword>
<feature type="binding site" evidence="14">
    <location>
        <position position="499"/>
    </location>
    <ligand>
        <name>Mg(2+)</name>
        <dbReference type="ChEBI" id="CHEBI:18420"/>
        <label>1</label>
    </ligand>
</feature>
<dbReference type="GO" id="GO:0005634">
    <property type="term" value="C:nucleus"/>
    <property type="evidence" value="ECO:0007669"/>
    <property type="project" value="UniProtKB-SubCell"/>
</dbReference>
<evidence type="ECO:0000256" key="3">
    <source>
        <dbReference type="ARBA" id="ARBA00020399"/>
    </source>
</evidence>
<dbReference type="InterPro" id="IPR036775">
    <property type="entry name" value="DNA_pol_Y-fam_lit_finger_sf"/>
</dbReference>
<feature type="compositionally biased region" description="Low complexity" evidence="15">
    <location>
        <begin position="54"/>
        <end position="64"/>
    </location>
</feature>
<dbReference type="SMART" id="SM00292">
    <property type="entry name" value="BRCT"/>
    <property type="match status" value="1"/>
</dbReference>
<comment type="similarity">
    <text evidence="2 13">Belongs to the DNA polymerase type-Y family.</text>
</comment>
<dbReference type="InterPro" id="IPR036420">
    <property type="entry name" value="BRCT_dom_sf"/>
</dbReference>
<evidence type="ECO:0000256" key="1">
    <source>
        <dbReference type="ARBA" id="ARBA00004123"/>
    </source>
</evidence>
<dbReference type="FunFam" id="3.30.70.270:FF:000019">
    <property type="entry name" value="DNA repair protein REV1"/>
    <property type="match status" value="1"/>
</dbReference>
<dbReference type="GO" id="GO:0003684">
    <property type="term" value="F:damaged DNA binding"/>
    <property type="evidence" value="ECO:0007669"/>
    <property type="project" value="UniProtKB-UniRule"/>
</dbReference>
<keyword evidence="9 14" id="KW-0460">Magnesium</keyword>
<dbReference type="GO" id="GO:0046872">
    <property type="term" value="F:metal ion binding"/>
    <property type="evidence" value="ECO:0007669"/>
    <property type="project" value="UniProtKB-KW"/>
</dbReference>
<dbReference type="InterPro" id="IPR017961">
    <property type="entry name" value="DNA_pol_Y-fam_little_finger"/>
</dbReference>
<evidence type="ECO:0000256" key="10">
    <source>
        <dbReference type="ARBA" id="ARBA00023125"/>
    </source>
</evidence>
<dbReference type="Gene3D" id="1.10.150.20">
    <property type="entry name" value="5' to 3' exonuclease, C-terminal subdomain"/>
    <property type="match status" value="1"/>
</dbReference>
<evidence type="ECO:0000256" key="13">
    <source>
        <dbReference type="PIRNR" id="PIRNR036573"/>
    </source>
</evidence>
<dbReference type="PROSITE" id="PS50173">
    <property type="entry name" value="UMUC"/>
    <property type="match status" value="1"/>
</dbReference>
<evidence type="ECO:0000259" key="17">
    <source>
        <dbReference type="PROSITE" id="PS50173"/>
    </source>
</evidence>
<feature type="binding site" evidence="14">
    <location>
        <position position="500"/>
    </location>
    <ligand>
        <name>Mg(2+)</name>
        <dbReference type="ChEBI" id="CHEBI:18420"/>
        <label>1</label>
    </ligand>
</feature>
<dbReference type="PIRSF" id="PIRSF036573">
    <property type="entry name" value="REV1"/>
    <property type="match status" value="1"/>
</dbReference>
<feature type="domain" description="BRCT" evidence="16">
    <location>
        <begin position="99"/>
        <end position="190"/>
    </location>
</feature>
<evidence type="ECO:0000256" key="9">
    <source>
        <dbReference type="ARBA" id="ARBA00022842"/>
    </source>
</evidence>
<dbReference type="PANTHER" id="PTHR45990">
    <property type="entry name" value="DNA REPAIR PROTEIN REV1"/>
    <property type="match status" value="1"/>
</dbReference>
<dbReference type="FunFam" id="3.30.1490.100:FF:000001">
    <property type="entry name" value="DNA repair protein REV1"/>
    <property type="match status" value="1"/>
</dbReference>
<dbReference type="SUPFAM" id="SSF100879">
    <property type="entry name" value="Lesion bypass DNA polymerase (Y-family), little finger domain"/>
    <property type="match status" value="1"/>
</dbReference>
<dbReference type="PROSITE" id="PS50172">
    <property type="entry name" value="BRCT"/>
    <property type="match status" value="1"/>
</dbReference>
<dbReference type="Gene3D" id="3.40.50.10190">
    <property type="entry name" value="BRCT domain"/>
    <property type="match status" value="1"/>
</dbReference>
<dbReference type="Pfam" id="PF00817">
    <property type="entry name" value="IMS"/>
    <property type="match status" value="1"/>
</dbReference>
<dbReference type="Proteomes" id="UP000516437">
    <property type="component" value="Chromosome 7"/>
</dbReference>
<dbReference type="CDD" id="cd01701">
    <property type="entry name" value="PolY_Rev1"/>
    <property type="match status" value="1"/>
</dbReference>
<dbReference type="InterPro" id="IPR053848">
    <property type="entry name" value="IMS_HHH_1"/>
</dbReference>
<dbReference type="OrthoDB" id="427711at2759"/>
<reference evidence="18 19" key="1">
    <citation type="journal article" date="2019" name="Plant Biotechnol. J.">
        <title>The red bayberry genome and genetic basis of sex determination.</title>
        <authorList>
            <person name="Jia H.M."/>
            <person name="Jia H.J."/>
            <person name="Cai Q.L."/>
            <person name="Wang Y."/>
            <person name="Zhao H.B."/>
            <person name="Yang W.F."/>
            <person name="Wang G.Y."/>
            <person name="Li Y.H."/>
            <person name="Zhan D.L."/>
            <person name="Shen Y.T."/>
            <person name="Niu Q.F."/>
            <person name="Chang L."/>
            <person name="Qiu J."/>
            <person name="Zhao L."/>
            <person name="Xie H.B."/>
            <person name="Fu W.Y."/>
            <person name="Jin J."/>
            <person name="Li X.W."/>
            <person name="Jiao Y."/>
            <person name="Zhou C.C."/>
            <person name="Tu T."/>
            <person name="Chai C.Y."/>
            <person name="Gao J.L."/>
            <person name="Fan L.J."/>
            <person name="van de Weg E."/>
            <person name="Wang J.Y."/>
            <person name="Gao Z.S."/>
        </authorList>
    </citation>
    <scope>NUCLEOTIDE SEQUENCE [LARGE SCALE GENOMIC DNA]</scope>
    <source>
        <tissue evidence="18">Leaves</tissue>
    </source>
</reference>
<dbReference type="InterPro" id="IPR001126">
    <property type="entry name" value="UmuC"/>
</dbReference>
<evidence type="ECO:0000256" key="6">
    <source>
        <dbReference type="ARBA" id="ARBA00022695"/>
    </source>
</evidence>
<dbReference type="SUPFAM" id="SSF56672">
    <property type="entry name" value="DNA/RNA polymerases"/>
    <property type="match status" value="1"/>
</dbReference>
<evidence type="ECO:0000256" key="8">
    <source>
        <dbReference type="ARBA" id="ARBA00022763"/>
    </source>
</evidence>
<sequence length="1299" mass="143381">MSFDSSRSAKSSGGQKSKRSFNNDNNSTSSNPSNNSKKKKTGQKTLGAAWGANSPSSSRSSFRKSPFSDFGSYMVEKNRKLHNQFDAEASTSSQSGSGSEKSIFHGVSIFVDGFTVPSSQELRSYMLKHGGKFENYFSRRRVTHIICCNLPDSKIKNLRSFSGGLPVVKPSWILDSVAANKLLSWVPYQLDQVANNQPKLSAFFALKSSSVSEDALPRALWQGNPDAEDSSFKGGTSTDAYFPDVGESIDHSREISRLNANLVNENSNASLVAKPASSCGKPSEVTLAKVSTCEVEDENNDGKHEMQSSHYLPSALVSSNSIDSGDAEGSPNLKLVGASNQRHSTFDDPNFVENYFKNSRLHFIGTWRNRYRKRFPSLSNAFKCITSSVKASAERTAIIHVDMDCFFVSVVIRNHQELQDKPVAICHSDSPKGTAEISSANYPARDYGIRAGMFVRDAKALCPRLVIFPYNFEAYEEVADQFYNILHKHCNKVQAVSCDEAFLDVTDSEEDPQLLALTIRKEIIETTGCTASAGIAGNMLMARLATRTAKPDGQCFIPPEKVDDYLSQLTIKALPGIGRILEEKLKKQNVLTCGQLRMISKDSLQKDFGMKTGEMLWNYSRGIDNRLVGVIQSQNFLSNLCKEVSLRLQGCGVLGHTFTLKIKKRRKDAEEPAKYMGCGDCENLSHSTTDSLQKDFGMKTGEMLWNYSRGIDNRLVGVIQSQNFLSNLCKEVSLRLQGCGVLGHTFTLKIKKRRKDAEEPAKYMGCGDCENLSHSTTVPIATDDVEVLQRITNQLFRSFHLDVKEIRGIGLQVSRLESADNSKQGFERYSLKSWLTSASASSEEPCSSSRTAKERLNIDCRGQGSGTSGQIDTNLVGLSIEMDNSTSDGENQVSEQPPLCLLDTGVLESLPPELFSELNEVYGGKLVDLIAKRKGKSEKISSTLSISSRAQVKGATNEGQAVLSDLVLQSELSIENKAKQKVVEEVQAVLVSGAESYSVGVPASGLQKTDLMPLSLSQVDVTVLQQLPKELKADILGHLPEHRGQDLLSNALSRPSTEIPLESLGIKTTEYPCGSRDSVSENSLWAGSPPHWVLKFKISNCLILNILAEMYYVSGSGGTLSQILQRAISVPKDQLDASRVGWDEATYILCELLKQYIKLKIEFDFEEIYVCFRLLKRFAMKSELFLQVHTAVLPYLQGLAMQFSECKHLYTAVQKVGKEEIVPEKILIPPILGALKRFIIGFTLECSRKDVLWMTGSAGYYEIAFSLLRDGLIEAVFKLQPFRVHVPPLSMTTRGNTCV</sequence>
<dbReference type="GO" id="GO:0006281">
    <property type="term" value="P:DNA repair"/>
    <property type="evidence" value="ECO:0007669"/>
    <property type="project" value="UniProtKB-KW"/>
</dbReference>
<dbReference type="InterPro" id="IPR043502">
    <property type="entry name" value="DNA/RNA_pol_sf"/>
</dbReference>
<comment type="function">
    <text evidence="13">Deoxycytidyl transferase involved in DNA repair. Transfers a dCMP residue from dCTP to the 3'-end of a DNA primer in a template-dependent reaction. May assist in the first step in the bypass of abasic lesions by the insertion of a nucleotide opposite the lesion. Required for normal induction of mutations by physical and chemical agents.</text>
</comment>
<dbReference type="GO" id="GO:0042276">
    <property type="term" value="P:error-prone translesion synthesis"/>
    <property type="evidence" value="ECO:0007669"/>
    <property type="project" value="InterPro"/>
</dbReference>
<keyword evidence="8 13" id="KW-0227">DNA damage</keyword>
<dbReference type="Pfam" id="PF11799">
    <property type="entry name" value="IMS_C"/>
    <property type="match status" value="1"/>
</dbReference>
<dbReference type="InterPro" id="IPR043128">
    <property type="entry name" value="Rev_trsase/Diguanyl_cyclase"/>
</dbReference>
<keyword evidence="10 13" id="KW-0238">DNA-binding</keyword>
<evidence type="ECO:0000256" key="5">
    <source>
        <dbReference type="ARBA" id="ARBA00022679"/>
    </source>
</evidence>
<feature type="compositionally biased region" description="Low complexity" evidence="15">
    <location>
        <begin position="20"/>
        <end position="35"/>
    </location>
</feature>
<keyword evidence="5 13" id="KW-0808">Transferase</keyword>
<evidence type="ECO:0000259" key="16">
    <source>
        <dbReference type="PROSITE" id="PS50172"/>
    </source>
</evidence>
<dbReference type="Gene3D" id="6.10.250.1490">
    <property type="match status" value="1"/>
</dbReference>
<dbReference type="FunFam" id="3.40.50.10190:FF:000011">
    <property type="entry name" value="DNA repair protein REV1"/>
    <property type="match status" value="1"/>
</dbReference>
<feature type="region of interest" description="Disordered" evidence="15">
    <location>
        <begin position="1"/>
        <end position="64"/>
    </location>
</feature>
<dbReference type="EC" id="2.7.7.-" evidence="13"/>
<dbReference type="PANTHER" id="PTHR45990:SF1">
    <property type="entry name" value="DNA REPAIR PROTEIN REV1"/>
    <property type="match status" value="1"/>
</dbReference>
<dbReference type="InterPro" id="IPR012112">
    <property type="entry name" value="REV1"/>
</dbReference>
<keyword evidence="11 13" id="KW-0234">DNA repair</keyword>
<evidence type="ECO:0000256" key="11">
    <source>
        <dbReference type="ARBA" id="ARBA00023204"/>
    </source>
</evidence>
<proteinExistence type="inferred from homology"/>
<dbReference type="EMBL" id="RXIC02000025">
    <property type="protein sequence ID" value="KAB1208459.1"/>
    <property type="molecule type" value="Genomic_DNA"/>
</dbReference>
<dbReference type="SUPFAM" id="SSF52113">
    <property type="entry name" value="BRCT domain"/>
    <property type="match status" value="1"/>
</dbReference>
<feature type="binding site" evidence="14">
    <location>
        <position position="402"/>
    </location>
    <ligand>
        <name>Mg(2+)</name>
        <dbReference type="ChEBI" id="CHEBI:18420"/>
        <label>1</label>
    </ligand>
</feature>
<evidence type="ECO:0000313" key="18">
    <source>
        <dbReference type="EMBL" id="KAB1208459.1"/>
    </source>
</evidence>
<organism evidence="18 19">
    <name type="scientific">Morella rubra</name>
    <name type="common">Chinese bayberry</name>
    <dbReference type="NCBI Taxonomy" id="262757"/>
    <lineage>
        <taxon>Eukaryota</taxon>
        <taxon>Viridiplantae</taxon>
        <taxon>Streptophyta</taxon>
        <taxon>Embryophyta</taxon>
        <taxon>Tracheophyta</taxon>
        <taxon>Spermatophyta</taxon>
        <taxon>Magnoliopsida</taxon>
        <taxon>eudicotyledons</taxon>
        <taxon>Gunneridae</taxon>
        <taxon>Pentapetalae</taxon>
        <taxon>rosids</taxon>
        <taxon>fabids</taxon>
        <taxon>Fagales</taxon>
        <taxon>Myricaceae</taxon>
        <taxon>Morella</taxon>
    </lineage>
</organism>
<comment type="subcellular location">
    <subcellularLocation>
        <location evidence="1 13">Nucleus</location>
    </subcellularLocation>
</comment>
<gene>
    <name evidence="18" type="ORF">CJ030_MR7G022683</name>
</gene>
<feature type="compositionally biased region" description="Polar residues" evidence="15">
    <location>
        <begin position="1"/>
        <end position="15"/>
    </location>
</feature>
<dbReference type="FunFam" id="3.40.1170.60:FF:000004">
    <property type="entry name" value="DNA repair protein REV1"/>
    <property type="match status" value="1"/>
</dbReference>
<evidence type="ECO:0000256" key="14">
    <source>
        <dbReference type="PIRSR" id="PIRSR036573-2"/>
    </source>
</evidence>
<keyword evidence="12 13" id="KW-0539">Nucleus</keyword>
<dbReference type="Gene3D" id="3.30.1490.100">
    <property type="entry name" value="DNA polymerase, Y-family, little finger domain"/>
    <property type="match status" value="2"/>
</dbReference>
<dbReference type="GO" id="GO:0017125">
    <property type="term" value="F:deoxycytidyl transferase activity"/>
    <property type="evidence" value="ECO:0007669"/>
    <property type="project" value="TreeGrafter"/>
</dbReference>